<protein>
    <recommendedName>
        <fullName evidence="4">Thioredoxin domain-containing protein</fullName>
    </recommendedName>
</protein>
<comment type="caution">
    <text evidence="5">The sequence shown here is derived from an EMBL/GenBank/DDBJ whole genome shotgun (WGS) entry which is preliminary data.</text>
</comment>
<dbReference type="Pfam" id="PF02630">
    <property type="entry name" value="SCO1-SenC"/>
    <property type="match status" value="1"/>
</dbReference>
<keyword evidence="3" id="KW-0812">Transmembrane</keyword>
<keyword evidence="3" id="KW-1133">Transmembrane helix</keyword>
<evidence type="ECO:0000256" key="3">
    <source>
        <dbReference type="SAM" id="Phobius"/>
    </source>
</evidence>
<proteinExistence type="inferred from homology"/>
<dbReference type="EMBL" id="LAZR01000015">
    <property type="protein sequence ID" value="KKO06519.1"/>
    <property type="molecule type" value="Genomic_DNA"/>
</dbReference>
<dbReference type="PANTHER" id="PTHR12151">
    <property type="entry name" value="ELECTRON TRANSPORT PROTIN SCO1/SENC FAMILY MEMBER"/>
    <property type="match status" value="1"/>
</dbReference>
<feature type="domain" description="Thioredoxin" evidence="4">
    <location>
        <begin position="47"/>
        <end position="209"/>
    </location>
</feature>
<dbReference type="InterPro" id="IPR013766">
    <property type="entry name" value="Thioredoxin_domain"/>
</dbReference>
<accession>A0A0F9YPB2</accession>
<keyword evidence="3" id="KW-0472">Membrane</keyword>
<gene>
    <name evidence="5" type="ORF">LCGC14_0063270</name>
</gene>
<feature type="transmembrane region" description="Helical" evidence="3">
    <location>
        <begin position="6"/>
        <end position="25"/>
    </location>
</feature>
<dbReference type="PANTHER" id="PTHR12151:SF25">
    <property type="entry name" value="LINALOOL DEHYDRATASE_ISOMERASE DOMAIN-CONTAINING PROTEIN"/>
    <property type="match status" value="1"/>
</dbReference>
<evidence type="ECO:0000313" key="5">
    <source>
        <dbReference type="EMBL" id="KKO06519.1"/>
    </source>
</evidence>
<dbReference type="InterPro" id="IPR036249">
    <property type="entry name" value="Thioredoxin-like_sf"/>
</dbReference>
<organism evidence="5">
    <name type="scientific">marine sediment metagenome</name>
    <dbReference type="NCBI Taxonomy" id="412755"/>
    <lineage>
        <taxon>unclassified sequences</taxon>
        <taxon>metagenomes</taxon>
        <taxon>ecological metagenomes</taxon>
    </lineage>
</organism>
<dbReference type="InterPro" id="IPR003782">
    <property type="entry name" value="SCO1/SenC"/>
</dbReference>
<evidence type="ECO:0000256" key="1">
    <source>
        <dbReference type="ARBA" id="ARBA00010996"/>
    </source>
</evidence>
<reference evidence="5" key="1">
    <citation type="journal article" date="2015" name="Nature">
        <title>Complex archaea that bridge the gap between prokaryotes and eukaryotes.</title>
        <authorList>
            <person name="Spang A."/>
            <person name="Saw J.H."/>
            <person name="Jorgensen S.L."/>
            <person name="Zaremba-Niedzwiedzka K."/>
            <person name="Martijn J."/>
            <person name="Lind A.E."/>
            <person name="van Eijk R."/>
            <person name="Schleper C."/>
            <person name="Guy L."/>
            <person name="Ettema T.J."/>
        </authorList>
    </citation>
    <scope>NUCLEOTIDE SEQUENCE</scope>
</reference>
<sequence>MALSGVQKTVVAILAVIALIIGVLVQKVTRPAPLDRNVLSEAGIFLFDSPRTIPDIDMQAATGEPWTRADLVNQWDLVFFGYTFCPDICPTTMAELRQLTTALPPETADKVQVTMISVDPNRDTPEQLSKYLDYFDAGFKGATGEPAELAKLANALSIAYIEPDTSENNYLVDHSGQVVIVDPQGNYVGFIRPPLNPQQLAQWLPRIMAQ</sequence>
<comment type="similarity">
    <text evidence="1">Belongs to the SCO1/2 family.</text>
</comment>
<dbReference type="AlphaFoldDB" id="A0A0F9YPB2"/>
<keyword evidence="2" id="KW-0186">Copper</keyword>
<dbReference type="Gene3D" id="3.40.30.10">
    <property type="entry name" value="Glutaredoxin"/>
    <property type="match status" value="1"/>
</dbReference>
<dbReference type="CDD" id="cd02968">
    <property type="entry name" value="SCO"/>
    <property type="match status" value="1"/>
</dbReference>
<evidence type="ECO:0000259" key="4">
    <source>
        <dbReference type="PROSITE" id="PS51352"/>
    </source>
</evidence>
<dbReference type="SUPFAM" id="SSF52833">
    <property type="entry name" value="Thioredoxin-like"/>
    <property type="match status" value="1"/>
</dbReference>
<evidence type="ECO:0000256" key="2">
    <source>
        <dbReference type="ARBA" id="ARBA00023008"/>
    </source>
</evidence>
<dbReference type="PROSITE" id="PS51352">
    <property type="entry name" value="THIOREDOXIN_2"/>
    <property type="match status" value="1"/>
</dbReference>
<name>A0A0F9YPB2_9ZZZZ</name>